<dbReference type="PROSITE" id="PS50003">
    <property type="entry name" value="PH_DOMAIN"/>
    <property type="match status" value="1"/>
</dbReference>
<dbReference type="PANTHER" id="PTHR11243:SF23">
    <property type="entry name" value="LD06925P"/>
    <property type="match status" value="1"/>
</dbReference>
<dbReference type="InterPro" id="IPR000159">
    <property type="entry name" value="RA_dom"/>
</dbReference>
<evidence type="ECO:0000313" key="5">
    <source>
        <dbReference type="Proteomes" id="UP001231518"/>
    </source>
</evidence>
<feature type="compositionally biased region" description="Pro residues" evidence="1">
    <location>
        <begin position="769"/>
        <end position="778"/>
    </location>
</feature>
<feature type="compositionally biased region" description="Polar residues" evidence="1">
    <location>
        <begin position="567"/>
        <end position="580"/>
    </location>
</feature>
<accession>A0AAD7Z3Q6</accession>
<feature type="compositionally biased region" description="Basic and acidic residues" evidence="1">
    <location>
        <begin position="920"/>
        <end position="930"/>
    </location>
</feature>
<dbReference type="GO" id="GO:0007165">
    <property type="term" value="P:signal transduction"/>
    <property type="evidence" value="ECO:0007669"/>
    <property type="project" value="InterPro"/>
</dbReference>
<keyword evidence="5" id="KW-1185">Reference proteome</keyword>
<name>A0AAD7Z3Q6_MYTSE</name>
<evidence type="ECO:0000259" key="3">
    <source>
        <dbReference type="PROSITE" id="PS50200"/>
    </source>
</evidence>
<feature type="domain" description="PH" evidence="2">
    <location>
        <begin position="408"/>
        <end position="519"/>
    </location>
</feature>
<feature type="domain" description="Ras-associating" evidence="3">
    <location>
        <begin position="267"/>
        <end position="353"/>
    </location>
</feature>
<feature type="compositionally biased region" description="Basic and acidic residues" evidence="1">
    <location>
        <begin position="175"/>
        <end position="192"/>
    </location>
</feature>
<dbReference type="SMART" id="SM00233">
    <property type="entry name" value="PH"/>
    <property type="match status" value="1"/>
</dbReference>
<sequence length="1103" mass="120850">MRYDSSSSELNGNSHRLVSSVNKAGGAKCSIEEIGLYCLFTLKLSRLVRPAYRGLSCGVPNRGTSTKAFECFKMALVEEQGAGAAGDDPEALLNEWLGELTVLTAGLNSSSDGTSLRPLEIVAPRIDTYRFSMANLEETQDADLDAILGELCALDSEYDEEISRVSSALSSASKSRADGAAEGSQRPDKECADGASSIARTDSPDNDSAFSDTVSMLSSESSASSSTSTKCKALKLNLHQTQKDASFQLKADKIKLALERMREANIKKLFIKAFSMDGSSKSLLVDEKMTCGYVARLLADKNHVTMEPKWAIVEHLPDLHMERVYEDHEMLVDNLMLWTRESKNKILFAERPDKISLFQTPEKFLLTEDDRGWSSEHDEHSRQVIIEEFFGQSGGTTSTVPSVSGHPVPPMEGPLYLKNDAKKGWKKIYCVLRPSGLYYSPKDKVKTLKELVCLATFDTNEVYIGLNWKKKYKSPTDHCFAIKHPRLQQPKSVKFIKFLCADDQRTLERWVTAMRIAKHGRQLLENYRSLVEELTQEDLDHLAHARSCSITSIPTKANGLPALGINSPAQSTSSNASVANSDISSGRHSRASSSSSSGCLSDGGTASESAFDCEFPMGTIKRKPSMKPNIPLTWMTRQLKEMVEKGSECGVEDEGGGDSGTLTRRPRPARADDSTLKRHHTIADTAEPSVFSSATASRLSCTGSAGSAGSVGSTSSPAREPPSPTYGHYESIPRDSLYRNSSDSGSALYGYTAIYDKVQRPPAVAPVEDLPPPPPPTEDVPDGMFSSTLSLDSLPPPPPPLEPIEDLTGSQLSLPPPPPEHTMEAHAAAGRVHDIVTQLTTQQMEQAARAGQARAGARADSRTFPRQPSLDSVHSEASRTSSLHSDKSIYGQQNVAYGACLAELQTKKISNGSPSIQRKATAEPSKERTGSMKKVNFADDLPTCSDSKKTKKISFNLKEQPPLSPRKPPPPKRNESTRLSSPKKLADSNSNPPKEFLRDLQRVMRKKWQVAQKCKLEPATTPHEVLGFREYPLSEDYKETSVSMWVQEHYGGGVEDPFYENVFSRAEPPARREEPKPIKKRPPPAPPRRSESTHLSSQPQPAV</sequence>
<dbReference type="SMART" id="SM00314">
    <property type="entry name" value="RA"/>
    <property type="match status" value="1"/>
</dbReference>
<dbReference type="EMBL" id="JARGEI010000001">
    <property type="protein sequence ID" value="KAJ8737195.1"/>
    <property type="molecule type" value="Genomic_DNA"/>
</dbReference>
<dbReference type="Pfam" id="PF00169">
    <property type="entry name" value="PH"/>
    <property type="match status" value="1"/>
</dbReference>
<feature type="compositionally biased region" description="Polar residues" evidence="1">
    <location>
        <begin position="690"/>
        <end position="699"/>
    </location>
</feature>
<feature type="compositionally biased region" description="Basic and acidic residues" evidence="1">
    <location>
        <begin position="1068"/>
        <end position="1077"/>
    </location>
</feature>
<dbReference type="InterPro" id="IPR039665">
    <property type="entry name" value="PH_APBB1IP"/>
</dbReference>
<dbReference type="InterPro" id="IPR039664">
    <property type="entry name" value="GRB/APBB1IP"/>
</dbReference>
<feature type="region of interest" description="Disordered" evidence="1">
    <location>
        <begin position="912"/>
        <end position="998"/>
    </location>
</feature>
<dbReference type="Gene3D" id="2.30.29.30">
    <property type="entry name" value="Pleckstrin-homology domain (PH domain)/Phosphotyrosine-binding domain (PTB)"/>
    <property type="match status" value="1"/>
</dbReference>
<proteinExistence type="predicted"/>
<evidence type="ECO:0000256" key="1">
    <source>
        <dbReference type="SAM" id="MobiDB-lite"/>
    </source>
</evidence>
<dbReference type="CDD" id="cd01259">
    <property type="entry name" value="PH_APBB1IP"/>
    <property type="match status" value="1"/>
</dbReference>
<feature type="compositionally biased region" description="Low complexity" evidence="1">
    <location>
        <begin position="581"/>
        <end position="604"/>
    </location>
</feature>
<dbReference type="Gene3D" id="3.10.20.90">
    <property type="entry name" value="Phosphatidylinositol 3-kinase Catalytic Subunit, Chain A, domain 1"/>
    <property type="match status" value="1"/>
</dbReference>
<organism evidence="4 5">
    <name type="scientific">Mythimna separata</name>
    <name type="common">Oriental armyworm</name>
    <name type="synonym">Pseudaletia separata</name>
    <dbReference type="NCBI Taxonomy" id="271217"/>
    <lineage>
        <taxon>Eukaryota</taxon>
        <taxon>Metazoa</taxon>
        <taxon>Ecdysozoa</taxon>
        <taxon>Arthropoda</taxon>
        <taxon>Hexapoda</taxon>
        <taxon>Insecta</taxon>
        <taxon>Pterygota</taxon>
        <taxon>Neoptera</taxon>
        <taxon>Endopterygota</taxon>
        <taxon>Lepidoptera</taxon>
        <taxon>Glossata</taxon>
        <taxon>Ditrysia</taxon>
        <taxon>Noctuoidea</taxon>
        <taxon>Noctuidae</taxon>
        <taxon>Noctuinae</taxon>
        <taxon>Hadenini</taxon>
        <taxon>Mythimna</taxon>
    </lineage>
</organism>
<dbReference type="SUPFAM" id="SSF50729">
    <property type="entry name" value="PH domain-like"/>
    <property type="match status" value="1"/>
</dbReference>
<feature type="region of interest" description="Disordered" evidence="1">
    <location>
        <begin position="844"/>
        <end position="886"/>
    </location>
</feature>
<dbReference type="InterPro" id="IPR011993">
    <property type="entry name" value="PH-like_dom_sf"/>
</dbReference>
<protein>
    <recommendedName>
        <fullName evidence="6">Abnormal cell migration protein 10</fullName>
    </recommendedName>
</protein>
<dbReference type="InterPro" id="IPR029071">
    <property type="entry name" value="Ubiquitin-like_domsf"/>
</dbReference>
<feature type="region of interest" description="Disordered" evidence="1">
    <location>
        <begin position="764"/>
        <end position="823"/>
    </location>
</feature>
<feature type="compositionally biased region" description="Polar residues" evidence="1">
    <location>
        <begin position="1093"/>
        <end position="1103"/>
    </location>
</feature>
<dbReference type="Proteomes" id="UP001231518">
    <property type="component" value="Chromosome 1"/>
</dbReference>
<dbReference type="AlphaFoldDB" id="A0AAD7Z3Q6"/>
<dbReference type="CDD" id="cd16138">
    <property type="entry name" value="RA_MRL_MIG10"/>
    <property type="match status" value="1"/>
</dbReference>
<feature type="region of interest" description="Disordered" evidence="1">
    <location>
        <begin position="644"/>
        <end position="742"/>
    </location>
</feature>
<evidence type="ECO:0000259" key="2">
    <source>
        <dbReference type="PROSITE" id="PS50003"/>
    </source>
</evidence>
<dbReference type="GO" id="GO:0071944">
    <property type="term" value="C:cell periphery"/>
    <property type="evidence" value="ECO:0007669"/>
    <property type="project" value="UniProtKB-ARBA"/>
</dbReference>
<feature type="region of interest" description="Disordered" evidence="1">
    <location>
        <begin position="567"/>
        <end position="604"/>
    </location>
</feature>
<gene>
    <name evidence="4" type="ORF">PYW07_000466</name>
</gene>
<dbReference type="SUPFAM" id="SSF54236">
    <property type="entry name" value="Ubiquitin-like"/>
    <property type="match status" value="1"/>
</dbReference>
<feature type="compositionally biased region" description="Low complexity" evidence="1">
    <location>
        <begin position="700"/>
        <end position="716"/>
    </location>
</feature>
<feature type="compositionally biased region" description="Low complexity" evidence="1">
    <location>
        <begin position="846"/>
        <end position="856"/>
    </location>
</feature>
<dbReference type="GO" id="GO:0048699">
    <property type="term" value="P:generation of neurons"/>
    <property type="evidence" value="ECO:0007669"/>
    <property type="project" value="UniProtKB-ARBA"/>
</dbReference>
<dbReference type="PROSITE" id="PS50200">
    <property type="entry name" value="RA"/>
    <property type="match status" value="1"/>
</dbReference>
<evidence type="ECO:0000313" key="4">
    <source>
        <dbReference type="EMBL" id="KAJ8737195.1"/>
    </source>
</evidence>
<dbReference type="InterPro" id="IPR001849">
    <property type="entry name" value="PH_domain"/>
</dbReference>
<comment type="caution">
    <text evidence="4">The sequence shown here is derived from an EMBL/GenBank/DDBJ whole genome shotgun (WGS) entry which is preliminary data.</text>
</comment>
<dbReference type="Pfam" id="PF21989">
    <property type="entry name" value="RA_2"/>
    <property type="match status" value="1"/>
</dbReference>
<feature type="region of interest" description="Disordered" evidence="1">
    <location>
        <begin position="173"/>
        <end position="214"/>
    </location>
</feature>
<dbReference type="PANTHER" id="PTHR11243">
    <property type="entry name" value="GROWTH FACTOR RECEPTOR-BOUND PROTEIN"/>
    <property type="match status" value="1"/>
</dbReference>
<feature type="region of interest" description="Disordered" evidence="1">
    <location>
        <begin position="1056"/>
        <end position="1103"/>
    </location>
</feature>
<evidence type="ECO:0008006" key="6">
    <source>
        <dbReference type="Google" id="ProtNLM"/>
    </source>
</evidence>
<reference evidence="4" key="1">
    <citation type="submission" date="2023-03" db="EMBL/GenBank/DDBJ databases">
        <title>Chromosome-level genomes of two armyworms, Mythimna separata and Mythimna loreyi, provide insights into the biosynthesis and reception of sex pheromones.</title>
        <authorList>
            <person name="Zhao H."/>
        </authorList>
    </citation>
    <scope>NUCLEOTIDE SEQUENCE</scope>
    <source>
        <strain evidence="4">BeijingLab</strain>
        <tissue evidence="4">Pupa</tissue>
    </source>
</reference>